<dbReference type="EMBL" id="WIAO01000003">
    <property type="protein sequence ID" value="MQM24696.1"/>
    <property type="molecule type" value="Genomic_DNA"/>
</dbReference>
<feature type="compositionally biased region" description="Pro residues" evidence="1">
    <location>
        <begin position="22"/>
        <end position="37"/>
    </location>
</feature>
<feature type="compositionally biased region" description="Basic residues" evidence="1">
    <location>
        <begin position="56"/>
        <end position="67"/>
    </location>
</feature>
<keyword evidence="2" id="KW-0472">Membrane</keyword>
<feature type="transmembrane region" description="Helical" evidence="2">
    <location>
        <begin position="191"/>
        <end position="210"/>
    </location>
</feature>
<keyword evidence="2" id="KW-1133">Transmembrane helix</keyword>
<evidence type="ECO:0000256" key="1">
    <source>
        <dbReference type="SAM" id="MobiDB-lite"/>
    </source>
</evidence>
<keyword evidence="2" id="KW-0812">Transmembrane</keyword>
<proteinExistence type="predicted"/>
<dbReference type="Proteomes" id="UP000477750">
    <property type="component" value="Unassembled WGS sequence"/>
</dbReference>
<feature type="compositionally biased region" description="Basic and acidic residues" evidence="1">
    <location>
        <begin position="96"/>
        <end position="110"/>
    </location>
</feature>
<protein>
    <recommendedName>
        <fullName evidence="5">GAP family protein</fullName>
    </recommendedName>
</protein>
<evidence type="ECO:0008006" key="5">
    <source>
        <dbReference type="Google" id="ProtNLM"/>
    </source>
</evidence>
<feature type="transmembrane region" description="Helical" evidence="2">
    <location>
        <begin position="122"/>
        <end position="150"/>
    </location>
</feature>
<feature type="region of interest" description="Disordered" evidence="1">
    <location>
        <begin position="90"/>
        <end position="112"/>
    </location>
</feature>
<dbReference type="Pfam" id="PF11139">
    <property type="entry name" value="SfLAP"/>
    <property type="match status" value="1"/>
</dbReference>
<dbReference type="AlphaFoldDB" id="A0A6L5G4X8"/>
<accession>A0A6L5G4X8</accession>
<organism evidence="3 4">
    <name type="scientific">Glycomyces albidus</name>
    <dbReference type="NCBI Taxonomy" id="2656774"/>
    <lineage>
        <taxon>Bacteria</taxon>
        <taxon>Bacillati</taxon>
        <taxon>Actinomycetota</taxon>
        <taxon>Actinomycetes</taxon>
        <taxon>Glycomycetales</taxon>
        <taxon>Glycomycetaceae</taxon>
        <taxon>Glycomyces</taxon>
    </lineage>
</organism>
<evidence type="ECO:0000256" key="2">
    <source>
        <dbReference type="SAM" id="Phobius"/>
    </source>
</evidence>
<feature type="transmembrane region" description="Helical" evidence="2">
    <location>
        <begin position="157"/>
        <end position="179"/>
    </location>
</feature>
<evidence type="ECO:0000313" key="4">
    <source>
        <dbReference type="Proteomes" id="UP000477750"/>
    </source>
</evidence>
<feature type="region of interest" description="Disordered" evidence="1">
    <location>
        <begin position="1"/>
        <end position="67"/>
    </location>
</feature>
<gene>
    <name evidence="3" type="ORF">GFD30_03740</name>
</gene>
<dbReference type="InterPro" id="IPR021315">
    <property type="entry name" value="Gap/Sap"/>
</dbReference>
<keyword evidence="4" id="KW-1185">Reference proteome</keyword>
<sequence length="338" mass="35464">MPPPPRTPVPTLRRVPNRPDRTPPPSSGSPFSSPWPSPLGCSWPGSARSPATKNGSARHRCGSPRRRGVGRGGYCAVGRRAPASTRCAARVAPFGRDSHGPQRSRSDGVRRPAGRCPVTGGLLWGLTGLALLDSVNATTIWIVIVILLGARRPAPTGWAFMLGAVASFLAFALMCYFGLSFADSVLDGVTLWLRRLLFTGLAIALVVMGVRRLRPRERKGYALPPWVNAWSALPFGMLATVGDLPNAFPVVLAVDRLIDADVAAPAAVAVLAGYTAVYALPSALILAAGLAFNEELREQLESMLSGRSSGIAEPSPLAAAACFAGAAASLGVLFLWVG</sequence>
<name>A0A6L5G4X8_9ACTN</name>
<evidence type="ECO:0000313" key="3">
    <source>
        <dbReference type="EMBL" id="MQM24696.1"/>
    </source>
</evidence>
<reference evidence="3 4" key="1">
    <citation type="submission" date="2019-10" db="EMBL/GenBank/DDBJ databases">
        <title>Glycomyces albidus sp. nov., a novel actinomycete isolated from rhizosphere soil of wheat (Triticum aestivum L.).</title>
        <authorList>
            <person name="Qian L."/>
        </authorList>
    </citation>
    <scope>NUCLEOTIDE SEQUENCE [LARGE SCALE GENOMIC DNA]</scope>
    <source>
        <strain evidence="3 4">NEAU-7082</strain>
    </source>
</reference>
<feature type="transmembrane region" description="Helical" evidence="2">
    <location>
        <begin position="262"/>
        <end position="293"/>
    </location>
</feature>
<comment type="caution">
    <text evidence="3">The sequence shown here is derived from an EMBL/GenBank/DDBJ whole genome shotgun (WGS) entry which is preliminary data.</text>
</comment>
<feature type="transmembrane region" description="Helical" evidence="2">
    <location>
        <begin position="314"/>
        <end position="337"/>
    </location>
</feature>